<evidence type="ECO:0000256" key="3">
    <source>
        <dbReference type="ARBA" id="ARBA00023163"/>
    </source>
</evidence>
<dbReference type="InterPro" id="IPR010982">
    <property type="entry name" value="Lambda_DNA-bd_dom_sf"/>
</dbReference>
<dbReference type="SMART" id="SM00354">
    <property type="entry name" value="HTH_LACI"/>
    <property type="match status" value="1"/>
</dbReference>
<dbReference type="PROSITE" id="PS50932">
    <property type="entry name" value="HTH_LACI_2"/>
    <property type="match status" value="1"/>
</dbReference>
<dbReference type="Gene3D" id="1.10.260.40">
    <property type="entry name" value="lambda repressor-like DNA-binding domains"/>
    <property type="match status" value="1"/>
</dbReference>
<dbReference type="CDD" id="cd06267">
    <property type="entry name" value="PBP1_LacI_sugar_binding-like"/>
    <property type="match status" value="1"/>
</dbReference>
<protein>
    <submittedName>
        <fullName evidence="5">DNA-binding LacI/PurR family transcriptional regulator</fullName>
    </submittedName>
</protein>
<feature type="domain" description="HTH lacI-type" evidence="4">
    <location>
        <begin position="8"/>
        <end position="64"/>
    </location>
</feature>
<keyword evidence="6" id="KW-1185">Reference proteome</keyword>
<evidence type="ECO:0000256" key="2">
    <source>
        <dbReference type="ARBA" id="ARBA00023125"/>
    </source>
</evidence>
<accession>A0A840P8C4</accession>
<gene>
    <name evidence="5" type="ORF">HNP84_005286</name>
</gene>
<dbReference type="PRINTS" id="PR00036">
    <property type="entry name" value="HTHLACI"/>
</dbReference>
<dbReference type="EMBL" id="JACHGN010000011">
    <property type="protein sequence ID" value="MBB5135542.1"/>
    <property type="molecule type" value="Genomic_DNA"/>
</dbReference>
<dbReference type="InterPro" id="IPR000843">
    <property type="entry name" value="HTH_LacI"/>
</dbReference>
<keyword evidence="3" id="KW-0804">Transcription</keyword>
<dbReference type="Pfam" id="PF13377">
    <property type="entry name" value="Peripla_BP_3"/>
    <property type="match status" value="1"/>
</dbReference>
<proteinExistence type="predicted"/>
<dbReference type="PANTHER" id="PTHR30146:SF153">
    <property type="entry name" value="LACTOSE OPERON REPRESSOR"/>
    <property type="match status" value="1"/>
</dbReference>
<evidence type="ECO:0000313" key="6">
    <source>
        <dbReference type="Proteomes" id="UP000578449"/>
    </source>
</evidence>
<organism evidence="5 6">
    <name type="scientific">Thermocatellispora tengchongensis</name>
    <dbReference type="NCBI Taxonomy" id="1073253"/>
    <lineage>
        <taxon>Bacteria</taxon>
        <taxon>Bacillati</taxon>
        <taxon>Actinomycetota</taxon>
        <taxon>Actinomycetes</taxon>
        <taxon>Streptosporangiales</taxon>
        <taxon>Streptosporangiaceae</taxon>
        <taxon>Thermocatellispora</taxon>
    </lineage>
</organism>
<reference evidence="5 6" key="1">
    <citation type="submission" date="2020-08" db="EMBL/GenBank/DDBJ databases">
        <title>Genomic Encyclopedia of Type Strains, Phase IV (KMG-IV): sequencing the most valuable type-strain genomes for metagenomic binning, comparative biology and taxonomic classification.</title>
        <authorList>
            <person name="Goeker M."/>
        </authorList>
    </citation>
    <scope>NUCLEOTIDE SEQUENCE [LARGE SCALE GENOMIC DNA]</scope>
    <source>
        <strain evidence="5 6">DSM 45615</strain>
    </source>
</reference>
<sequence length="325" mass="34274">MTRPAKRTTIADVARAAGVSPATVSFVLNDTPGQSIPEETRSRVLEAVRRLDYRPRGSARSLAAGRSDVVLLSIPHLSIGPGITRFVEQFAASLADAGLTLVTHLAGAPGRPLPDVCAAVDASVVAGLDPFDEDTARGLRRAGADVVFTTDVEARPTLRGMGRLQAEHLIALGHRRLGYAMPEHPLLRKIADERLLGVADACAQAGIDPPLALDTKLDLTAMARAARRWRRESVTAVCAYNDEVAIALLAGMRHARMTAPGDLAVMGADDIPLARLTDPPLSTVAFDLEKVGRSLAEAVVATLSGGKPRVSPASLSPHVIHRAST</sequence>
<dbReference type="SUPFAM" id="SSF47413">
    <property type="entry name" value="lambda repressor-like DNA-binding domains"/>
    <property type="match status" value="1"/>
</dbReference>
<keyword evidence="1" id="KW-0805">Transcription regulation</keyword>
<name>A0A840P8C4_9ACTN</name>
<dbReference type="AlphaFoldDB" id="A0A840P8C4"/>
<dbReference type="PROSITE" id="PS00356">
    <property type="entry name" value="HTH_LACI_1"/>
    <property type="match status" value="1"/>
</dbReference>
<evidence type="ECO:0000259" key="4">
    <source>
        <dbReference type="PROSITE" id="PS50932"/>
    </source>
</evidence>
<evidence type="ECO:0000313" key="5">
    <source>
        <dbReference type="EMBL" id="MBB5135542.1"/>
    </source>
</evidence>
<dbReference type="RefSeq" id="WP_185052480.1">
    <property type="nucleotide sequence ID" value="NZ_BAABIX010000002.1"/>
</dbReference>
<comment type="caution">
    <text evidence="5">The sequence shown here is derived from an EMBL/GenBank/DDBJ whole genome shotgun (WGS) entry which is preliminary data.</text>
</comment>
<dbReference type="Pfam" id="PF00356">
    <property type="entry name" value="LacI"/>
    <property type="match status" value="1"/>
</dbReference>
<keyword evidence="2 5" id="KW-0238">DNA-binding</keyword>
<dbReference type="GO" id="GO:0003700">
    <property type="term" value="F:DNA-binding transcription factor activity"/>
    <property type="evidence" value="ECO:0007669"/>
    <property type="project" value="TreeGrafter"/>
</dbReference>
<evidence type="ECO:0000256" key="1">
    <source>
        <dbReference type="ARBA" id="ARBA00023015"/>
    </source>
</evidence>
<dbReference type="SUPFAM" id="SSF53822">
    <property type="entry name" value="Periplasmic binding protein-like I"/>
    <property type="match status" value="1"/>
</dbReference>
<dbReference type="Gene3D" id="3.40.50.2300">
    <property type="match status" value="1"/>
</dbReference>
<dbReference type="GO" id="GO:0000976">
    <property type="term" value="F:transcription cis-regulatory region binding"/>
    <property type="evidence" value="ECO:0007669"/>
    <property type="project" value="TreeGrafter"/>
</dbReference>
<dbReference type="Proteomes" id="UP000578449">
    <property type="component" value="Unassembled WGS sequence"/>
</dbReference>
<dbReference type="PANTHER" id="PTHR30146">
    <property type="entry name" value="LACI-RELATED TRANSCRIPTIONAL REPRESSOR"/>
    <property type="match status" value="1"/>
</dbReference>
<dbReference type="CDD" id="cd01392">
    <property type="entry name" value="HTH_LacI"/>
    <property type="match status" value="1"/>
</dbReference>
<dbReference type="InterPro" id="IPR028082">
    <property type="entry name" value="Peripla_BP_I"/>
</dbReference>
<dbReference type="InterPro" id="IPR046335">
    <property type="entry name" value="LacI/GalR-like_sensor"/>
</dbReference>